<dbReference type="CDD" id="cd06309">
    <property type="entry name" value="PBP1_galactofuranose_YtfQ-like"/>
    <property type="match status" value="1"/>
</dbReference>
<dbReference type="InterPro" id="IPR025997">
    <property type="entry name" value="SBP_2_dom"/>
</dbReference>
<dbReference type="PANTHER" id="PTHR46847">
    <property type="entry name" value="D-ALLOSE-BINDING PERIPLASMIC PROTEIN-RELATED"/>
    <property type="match status" value="1"/>
</dbReference>
<dbReference type="AlphaFoldDB" id="A0A544YA55"/>
<reference evidence="6 7" key="1">
    <citation type="submission" date="2019-07" db="EMBL/GenBank/DDBJ databases">
        <title>Microbispora hainanensis DSM 45428.</title>
        <authorList>
            <person name="Thawai C."/>
        </authorList>
    </citation>
    <scope>NUCLEOTIDE SEQUENCE [LARGE SCALE GENOMIC DNA]</scope>
    <source>
        <strain evidence="6 7">DSM 45428</strain>
    </source>
</reference>
<feature type="signal peptide" evidence="4">
    <location>
        <begin position="1"/>
        <end position="24"/>
    </location>
</feature>
<feature type="chain" id="PRO_5021838107" evidence="4">
    <location>
        <begin position="25"/>
        <end position="356"/>
    </location>
</feature>
<organism evidence="6 7">
    <name type="scientific">Microbispora hainanensis</name>
    <dbReference type="NCBI Taxonomy" id="568844"/>
    <lineage>
        <taxon>Bacteria</taxon>
        <taxon>Bacillati</taxon>
        <taxon>Actinomycetota</taxon>
        <taxon>Actinomycetes</taxon>
        <taxon>Streptosporangiales</taxon>
        <taxon>Streptosporangiaceae</taxon>
        <taxon>Microbispora</taxon>
    </lineage>
</organism>
<feature type="domain" description="Periplasmic binding protein" evidence="5">
    <location>
        <begin position="79"/>
        <end position="330"/>
    </location>
</feature>
<dbReference type="PROSITE" id="PS51257">
    <property type="entry name" value="PROKAR_LIPOPROTEIN"/>
    <property type="match status" value="1"/>
</dbReference>
<dbReference type="PANTHER" id="PTHR46847:SF3">
    <property type="entry name" value="GALACTOFURANOSE-BINDING PROTEIN YTFQ"/>
    <property type="match status" value="1"/>
</dbReference>
<dbReference type="SUPFAM" id="SSF53822">
    <property type="entry name" value="Periplasmic binding protein-like I"/>
    <property type="match status" value="1"/>
</dbReference>
<evidence type="ECO:0000259" key="5">
    <source>
        <dbReference type="Pfam" id="PF13407"/>
    </source>
</evidence>
<evidence type="ECO:0000256" key="1">
    <source>
        <dbReference type="ARBA" id="ARBA00004196"/>
    </source>
</evidence>
<dbReference type="EMBL" id="VIRM01000063">
    <property type="protein sequence ID" value="TQS13627.1"/>
    <property type="molecule type" value="Genomic_DNA"/>
</dbReference>
<sequence>MKPYPRTALVALAVLLGAAGCAKSETQAVAGPSEAASAQQQVVQTPAGSSGPTCTLDQFGGTRFDLKTATVGFSQSEKEANPFRIAETKSIKDEAAKLGIADLKVTNAQSQFSKQITDVQQLIAQGVKLLVIAPLNSDGWEPVLQQAAAKKIPIITVDRKINAKPCSDYLTFIGSDFYEQGKRAADQMINALGGKGKVAILLGAPGNNVTTERTNGFKDRIKEKAPDIQISFEQTGEFAREKGQQVTEQLIQSNPDINGIYAENDEMALGAVTALKGAGKDPGAIKIVSVDGTRSAVQAIADGWLHAVVESNPRFGPLAFETAQKFLDGRPIPDKVIISDREYDGSNAEASLGEAY</sequence>
<gene>
    <name evidence="6" type="ORF">FLX08_34875</name>
</gene>
<evidence type="ECO:0000256" key="3">
    <source>
        <dbReference type="ARBA" id="ARBA00022729"/>
    </source>
</evidence>
<proteinExistence type="inferred from homology"/>
<evidence type="ECO:0000256" key="4">
    <source>
        <dbReference type="SAM" id="SignalP"/>
    </source>
</evidence>
<dbReference type="Gene3D" id="3.40.50.2300">
    <property type="match status" value="2"/>
</dbReference>
<name>A0A544YA55_9ACTN</name>
<dbReference type="GO" id="GO:0030246">
    <property type="term" value="F:carbohydrate binding"/>
    <property type="evidence" value="ECO:0007669"/>
    <property type="project" value="UniProtKB-ARBA"/>
</dbReference>
<comment type="caution">
    <text evidence="6">The sequence shown here is derived from an EMBL/GenBank/DDBJ whole genome shotgun (WGS) entry which is preliminary data.</text>
</comment>
<accession>A0A544YA55</accession>
<evidence type="ECO:0000256" key="2">
    <source>
        <dbReference type="ARBA" id="ARBA00007639"/>
    </source>
</evidence>
<dbReference type="InterPro" id="IPR028082">
    <property type="entry name" value="Peripla_BP_I"/>
</dbReference>
<dbReference type="GO" id="GO:0030313">
    <property type="term" value="C:cell envelope"/>
    <property type="evidence" value="ECO:0007669"/>
    <property type="project" value="UniProtKB-SubCell"/>
</dbReference>
<dbReference type="Proteomes" id="UP000316541">
    <property type="component" value="Unassembled WGS sequence"/>
</dbReference>
<dbReference type="Pfam" id="PF13407">
    <property type="entry name" value="Peripla_BP_4"/>
    <property type="match status" value="1"/>
</dbReference>
<evidence type="ECO:0000313" key="7">
    <source>
        <dbReference type="Proteomes" id="UP000316541"/>
    </source>
</evidence>
<keyword evidence="3 4" id="KW-0732">Signal</keyword>
<comment type="subcellular location">
    <subcellularLocation>
        <location evidence="1">Cell envelope</location>
    </subcellularLocation>
</comment>
<evidence type="ECO:0000313" key="6">
    <source>
        <dbReference type="EMBL" id="TQS13627.1"/>
    </source>
</evidence>
<dbReference type="RefSeq" id="WP_142624529.1">
    <property type="nucleotide sequence ID" value="NZ_VIRM01000063.1"/>
</dbReference>
<comment type="similarity">
    <text evidence="2">Belongs to the bacterial solute-binding protein 2 family.</text>
</comment>
<protein>
    <submittedName>
        <fullName evidence="6">ABC transporter substrate-binding protein</fullName>
    </submittedName>
</protein>